<name>A0A2C5Y3C6_9HYPO</name>
<dbReference type="OrthoDB" id="205794at2759"/>
<evidence type="ECO:0008006" key="10">
    <source>
        <dbReference type="Google" id="ProtNLM"/>
    </source>
</evidence>
<feature type="region of interest" description="Disordered" evidence="7">
    <location>
        <begin position="1"/>
        <end position="46"/>
    </location>
</feature>
<comment type="subcellular location">
    <subcellularLocation>
        <location evidence="1">Nucleus</location>
    </subcellularLocation>
</comment>
<evidence type="ECO:0000256" key="2">
    <source>
        <dbReference type="ARBA" id="ARBA00010788"/>
    </source>
</evidence>
<organism evidence="8 9">
    <name type="scientific">Ophiocordyceps australis</name>
    <dbReference type="NCBI Taxonomy" id="1399860"/>
    <lineage>
        <taxon>Eukaryota</taxon>
        <taxon>Fungi</taxon>
        <taxon>Dikarya</taxon>
        <taxon>Ascomycota</taxon>
        <taxon>Pezizomycotina</taxon>
        <taxon>Sordariomycetes</taxon>
        <taxon>Hypocreomycetidae</taxon>
        <taxon>Hypocreales</taxon>
        <taxon>Ophiocordycipitaceae</taxon>
        <taxon>Ophiocordyceps</taxon>
    </lineage>
</organism>
<accession>A0A2C5Y3C6</accession>
<evidence type="ECO:0000313" key="9">
    <source>
        <dbReference type="Proteomes" id="UP000226192"/>
    </source>
</evidence>
<evidence type="ECO:0000256" key="6">
    <source>
        <dbReference type="ARBA" id="ARBA00023242"/>
    </source>
</evidence>
<dbReference type="GO" id="GO:0006397">
    <property type="term" value="P:mRNA processing"/>
    <property type="evidence" value="ECO:0007669"/>
    <property type="project" value="UniProtKB-KW"/>
</dbReference>
<dbReference type="InterPro" id="IPR008409">
    <property type="entry name" value="SPF27"/>
</dbReference>
<dbReference type="GO" id="GO:0000974">
    <property type="term" value="C:Prp19 complex"/>
    <property type="evidence" value="ECO:0007669"/>
    <property type="project" value="TreeGrafter"/>
</dbReference>
<dbReference type="STRING" id="1399860.A0A2C5Y3C6"/>
<dbReference type="PANTHER" id="PTHR13296">
    <property type="entry name" value="BCAS2 PROTEIN"/>
    <property type="match status" value="1"/>
</dbReference>
<evidence type="ECO:0000313" key="8">
    <source>
        <dbReference type="EMBL" id="PHH61910.1"/>
    </source>
</evidence>
<dbReference type="Pfam" id="PF05700">
    <property type="entry name" value="BCAS2"/>
    <property type="match status" value="1"/>
</dbReference>
<keyword evidence="4" id="KW-0747">Spliceosome</keyword>
<feature type="region of interest" description="Disordered" evidence="7">
    <location>
        <begin position="201"/>
        <end position="224"/>
    </location>
</feature>
<dbReference type="AlphaFoldDB" id="A0A2C5Y3C6"/>
<keyword evidence="3" id="KW-0507">mRNA processing</keyword>
<keyword evidence="6" id="KW-0539">Nucleus</keyword>
<dbReference type="GO" id="GO:0071011">
    <property type="term" value="C:precatalytic spliceosome"/>
    <property type="evidence" value="ECO:0007669"/>
    <property type="project" value="TreeGrafter"/>
</dbReference>
<protein>
    <recommendedName>
        <fullName evidence="10">Pre-mRNA-splicing factor SPF27</fullName>
    </recommendedName>
</protein>
<evidence type="ECO:0000256" key="4">
    <source>
        <dbReference type="ARBA" id="ARBA00022728"/>
    </source>
</evidence>
<keyword evidence="5" id="KW-0508">mRNA splicing</keyword>
<sequence>MAIPPAYHESLPYIDPDPSPESLSAARALIATSPSSNPPPPLPSSPPISFSPALEEYFCHISANTSSAPLSLSRYEAQDLGSPTCTAVSIEAIRSGLENSCLSYTYLEARAENLALLENSGAQAWLCANYHAEHLLAQTEALLAQQRRAIDLLNARRLERQQSVADELRTLDDAWRKGVARVVETQLAVQNIRQQIRNELKPRAEAQHKAQTLHPDTHTQDAPA</sequence>
<dbReference type="PANTHER" id="PTHR13296:SF0">
    <property type="entry name" value="PRE-MRNA-SPLICING FACTOR SPF27"/>
    <property type="match status" value="1"/>
</dbReference>
<evidence type="ECO:0000256" key="5">
    <source>
        <dbReference type="ARBA" id="ARBA00023187"/>
    </source>
</evidence>
<dbReference type="GO" id="GO:0008380">
    <property type="term" value="P:RNA splicing"/>
    <property type="evidence" value="ECO:0007669"/>
    <property type="project" value="UniProtKB-KW"/>
</dbReference>
<dbReference type="GO" id="GO:0071013">
    <property type="term" value="C:catalytic step 2 spliceosome"/>
    <property type="evidence" value="ECO:0007669"/>
    <property type="project" value="TreeGrafter"/>
</dbReference>
<proteinExistence type="inferred from homology"/>
<feature type="compositionally biased region" description="Basic and acidic residues" evidence="7">
    <location>
        <begin position="215"/>
        <end position="224"/>
    </location>
</feature>
<comment type="similarity">
    <text evidence="2">Belongs to the SPF27 family.</text>
</comment>
<reference evidence="8 9" key="1">
    <citation type="submission" date="2017-06" db="EMBL/GenBank/DDBJ databases">
        <title>Ant-infecting Ophiocordyceps genomes reveal a high diversity of potential behavioral manipulation genes and a possible major role for enterotoxins.</title>
        <authorList>
            <person name="De Bekker C."/>
            <person name="Evans H.C."/>
            <person name="Brachmann A."/>
            <person name="Hughes D.P."/>
        </authorList>
    </citation>
    <scope>NUCLEOTIDE SEQUENCE [LARGE SCALE GENOMIC DNA]</scope>
    <source>
        <strain evidence="8 9">Map64</strain>
    </source>
</reference>
<evidence type="ECO:0000256" key="3">
    <source>
        <dbReference type="ARBA" id="ARBA00022664"/>
    </source>
</evidence>
<comment type="caution">
    <text evidence="8">The sequence shown here is derived from an EMBL/GenBank/DDBJ whole genome shotgun (WGS) entry which is preliminary data.</text>
</comment>
<gene>
    <name evidence="8" type="ORF">CDD81_7715</name>
</gene>
<dbReference type="EMBL" id="NJET01000087">
    <property type="protein sequence ID" value="PHH61910.1"/>
    <property type="molecule type" value="Genomic_DNA"/>
</dbReference>
<evidence type="ECO:0000256" key="1">
    <source>
        <dbReference type="ARBA" id="ARBA00004123"/>
    </source>
</evidence>
<dbReference type="Proteomes" id="UP000226192">
    <property type="component" value="Unassembled WGS sequence"/>
</dbReference>
<keyword evidence="9" id="KW-1185">Reference proteome</keyword>
<evidence type="ECO:0000256" key="7">
    <source>
        <dbReference type="SAM" id="MobiDB-lite"/>
    </source>
</evidence>
<feature type="compositionally biased region" description="Pro residues" evidence="7">
    <location>
        <begin position="36"/>
        <end position="46"/>
    </location>
</feature>